<feature type="compositionally biased region" description="Basic and acidic residues" evidence="1">
    <location>
        <begin position="468"/>
        <end position="483"/>
    </location>
</feature>
<evidence type="ECO:0000313" key="3">
    <source>
        <dbReference type="Proteomes" id="UP000186817"/>
    </source>
</evidence>
<feature type="region of interest" description="Disordered" evidence="1">
    <location>
        <begin position="458"/>
        <end position="523"/>
    </location>
</feature>
<proteinExistence type="predicted"/>
<feature type="region of interest" description="Disordered" evidence="1">
    <location>
        <begin position="714"/>
        <end position="972"/>
    </location>
</feature>
<evidence type="ECO:0000313" key="2">
    <source>
        <dbReference type="EMBL" id="OLQ05716.1"/>
    </source>
</evidence>
<dbReference type="AlphaFoldDB" id="A0A1Q9EE49"/>
<protein>
    <submittedName>
        <fullName evidence="2">Uncharacterized protein</fullName>
    </submittedName>
</protein>
<evidence type="ECO:0000256" key="1">
    <source>
        <dbReference type="SAM" id="MobiDB-lite"/>
    </source>
</evidence>
<gene>
    <name evidence="2" type="ORF">AK812_SmicGene11059</name>
</gene>
<sequence>MGQTWLFCEQYKAVIALVAAVDSQASFYPAVTTECITLRSSLSDLRCGSFYVSLSQGDMAGGSSGLLFDIWAEIGLLSLLAEEGRELRAAEVGVFKAGTSSRLLDLFENLRILLVDPYHLHTENHTAEFQQLEGHATLPAAGIFCAAEQRQPALAEVVSTLYGIIDEVYGDSDWTRLRLEGGDVVGISPTSAASGSVYECDVRANFVPVLNILSAFDLNTPTPKQFQDWCSIQGGRLRSLVALVIRLTRRTPVARTEEIQALKNMIMAMPGFKSDIMPPASGDADDSDEADIGEDVAVELEALPAADGPDDAEINQSMPTRDEAAAPPPVDGVHPMDTCEDSQLPSMDEAEGLEASVGGELGSQAPDDSAKPTATIDADGVKDAMPEPTAAAGDEPDGSLDEQEPENPDAAPLLAEEAVQLPQQIRAQLSDFGVDADLQLFFQQRALKAQARQQKAEKTLQSAAKAQARAEAKAAKDQVKQQEGEPGPKALPKRKAKAKSANKRKAEEPAASAGDSEASAAKPKKAKLAGTIESIMPELEPVFKLGLVRPASSQLKQKSYLMAPPETASGGSKIQVNEKKGTNVNWNRHGFVFGFKIAKIIAGWLPEPAELPKSTYDKVNDSPGKWTEAELGELQEFLVSEATKGRAGGVAGVSPTERCCGYQDGRTMPALTNLMLMVLAALTQLMFMMLLVVVKFVGTEVACHPITEMVEKAQARRGRMASASPTPVPKEPSTRQVATPTRSKSRGPQETMPPPAPKMFADNSSEPGGKTCDTPRKQPVRTTSQVSVDTPSKQPVRTVSQTSVHTPSKQPVRTLSQTSVETPSKQPVPTLSQESVETPSKQPGGTLSERSVETVKTPSKQPVQTPCKPKPMPLDTPAKLKPVETPSKMSIVDETPQKHQMHETPQVPMSVGSTMSTPLKSPDYKRLRLGPSEETLPSMPSFEVQTPSSYRHTDTQSTIAEQFGELHLGSRS</sequence>
<feature type="region of interest" description="Disordered" evidence="1">
    <location>
        <begin position="302"/>
        <end position="344"/>
    </location>
</feature>
<organism evidence="2 3">
    <name type="scientific">Symbiodinium microadriaticum</name>
    <name type="common">Dinoflagellate</name>
    <name type="synonym">Zooxanthella microadriatica</name>
    <dbReference type="NCBI Taxonomy" id="2951"/>
    <lineage>
        <taxon>Eukaryota</taxon>
        <taxon>Sar</taxon>
        <taxon>Alveolata</taxon>
        <taxon>Dinophyceae</taxon>
        <taxon>Suessiales</taxon>
        <taxon>Symbiodiniaceae</taxon>
        <taxon>Symbiodinium</taxon>
    </lineage>
</organism>
<accession>A0A1Q9EE49</accession>
<name>A0A1Q9EE49_SYMMI</name>
<feature type="compositionally biased region" description="Polar residues" evidence="1">
    <location>
        <begin position="943"/>
        <end position="960"/>
    </location>
</feature>
<feature type="compositionally biased region" description="Basic residues" evidence="1">
    <location>
        <begin position="491"/>
        <end position="503"/>
    </location>
</feature>
<feature type="compositionally biased region" description="Acidic residues" evidence="1">
    <location>
        <begin position="394"/>
        <end position="407"/>
    </location>
</feature>
<comment type="caution">
    <text evidence="2">The sequence shown here is derived from an EMBL/GenBank/DDBJ whole genome shotgun (WGS) entry which is preliminary data.</text>
</comment>
<feature type="compositionally biased region" description="Polar residues" evidence="1">
    <location>
        <begin position="780"/>
        <end position="864"/>
    </location>
</feature>
<reference evidence="2 3" key="1">
    <citation type="submission" date="2016-02" db="EMBL/GenBank/DDBJ databases">
        <title>Genome analysis of coral dinoflagellate symbionts highlights evolutionary adaptations to a symbiotic lifestyle.</title>
        <authorList>
            <person name="Aranda M."/>
            <person name="Li Y."/>
            <person name="Liew Y.J."/>
            <person name="Baumgarten S."/>
            <person name="Simakov O."/>
            <person name="Wilson M."/>
            <person name="Piel J."/>
            <person name="Ashoor H."/>
            <person name="Bougouffa S."/>
            <person name="Bajic V.B."/>
            <person name="Ryu T."/>
            <person name="Ravasi T."/>
            <person name="Bayer T."/>
            <person name="Micklem G."/>
            <person name="Kim H."/>
            <person name="Bhak J."/>
            <person name="Lajeunesse T.C."/>
            <person name="Voolstra C.R."/>
        </authorList>
    </citation>
    <scope>NUCLEOTIDE SEQUENCE [LARGE SCALE GENOMIC DNA]</scope>
    <source>
        <strain evidence="2 3">CCMP2467</strain>
    </source>
</reference>
<dbReference type="Proteomes" id="UP000186817">
    <property type="component" value="Unassembled WGS sequence"/>
</dbReference>
<feature type="region of interest" description="Disordered" evidence="1">
    <location>
        <begin position="358"/>
        <end position="415"/>
    </location>
</feature>
<dbReference type="OrthoDB" id="418604at2759"/>
<feature type="compositionally biased region" description="Polar residues" evidence="1">
    <location>
        <begin position="734"/>
        <end position="748"/>
    </location>
</feature>
<dbReference type="EMBL" id="LSRX01000177">
    <property type="protein sequence ID" value="OLQ05716.1"/>
    <property type="molecule type" value="Genomic_DNA"/>
</dbReference>
<feature type="compositionally biased region" description="Low complexity" evidence="1">
    <location>
        <begin position="509"/>
        <end position="521"/>
    </location>
</feature>
<keyword evidence="3" id="KW-1185">Reference proteome</keyword>